<protein>
    <recommendedName>
        <fullName evidence="4">Carbohydrate kinase FGGY N-terminal domain-containing protein</fullName>
    </recommendedName>
</protein>
<feature type="domain" description="Carbohydrate kinase FGGY N-terminal" evidence="4">
    <location>
        <begin position="11"/>
        <end position="244"/>
    </location>
</feature>
<gene>
    <name evidence="5" type="ORF">C9E81_03460</name>
</gene>
<dbReference type="Pfam" id="PF00370">
    <property type="entry name" value="FGGY_N"/>
    <property type="match status" value="1"/>
</dbReference>
<dbReference type="GO" id="GO:0016301">
    <property type="term" value="F:kinase activity"/>
    <property type="evidence" value="ECO:0007669"/>
    <property type="project" value="UniProtKB-KW"/>
</dbReference>
<keyword evidence="6" id="KW-1185">Reference proteome</keyword>
<evidence type="ECO:0000256" key="1">
    <source>
        <dbReference type="ARBA" id="ARBA00009156"/>
    </source>
</evidence>
<evidence type="ECO:0000256" key="2">
    <source>
        <dbReference type="ARBA" id="ARBA00022679"/>
    </source>
</evidence>
<evidence type="ECO:0000313" key="5">
    <source>
        <dbReference type="EMBL" id="RMC37806.1"/>
    </source>
</evidence>
<name>A0A3M0MJ58_9RHOB</name>
<accession>A0A3M0MJ58</accession>
<keyword evidence="2" id="KW-0808">Transferase</keyword>
<dbReference type="OrthoDB" id="9786272at2"/>
<evidence type="ECO:0000313" key="6">
    <source>
        <dbReference type="Proteomes" id="UP000273516"/>
    </source>
</evidence>
<comment type="similarity">
    <text evidence="1">Belongs to the FGGY kinase family.</text>
</comment>
<dbReference type="Proteomes" id="UP000273516">
    <property type="component" value="Unassembled WGS sequence"/>
</dbReference>
<comment type="caution">
    <text evidence="5">The sequence shown here is derived from an EMBL/GenBank/DDBJ whole genome shotgun (WGS) entry which is preliminary data.</text>
</comment>
<dbReference type="EMBL" id="QOKZ01000001">
    <property type="protein sequence ID" value="RMC37806.1"/>
    <property type="molecule type" value="Genomic_DNA"/>
</dbReference>
<reference evidence="5 6" key="1">
    <citation type="submission" date="2018-07" db="EMBL/GenBank/DDBJ databases">
        <authorList>
            <person name="Zhang Y."/>
            <person name="Wang L."/>
            <person name="Ma S."/>
        </authorList>
    </citation>
    <scope>NUCLEOTIDE SEQUENCE [LARGE SCALE GENOMIC DNA]</scope>
    <source>
        <strain evidence="5 6">4-2</strain>
    </source>
</reference>
<dbReference type="InterPro" id="IPR050406">
    <property type="entry name" value="FGGY_Carb_Kinase"/>
</dbReference>
<proteinExistence type="inferred from homology"/>
<evidence type="ECO:0000256" key="3">
    <source>
        <dbReference type="ARBA" id="ARBA00022777"/>
    </source>
</evidence>
<sequence>MEPCETIRRFVVFDIGKTNTRAILADLASGQEIETLRMENRVLPGPPYPHLDVEELWLFLMRSLREFAAGARIGGVIVIAHGATFALIDDSGLVLPVLDYEFVGPDELAEAYDRLRPPFERTGTPRMPGGLNIGAQLFWLRSRFPNRVAQAQHALFWPQYWTWRLTGRAVSEISYASSHGDVWDLRTRIPAGGTMADVTGGLFPGLAPAHELAGVIRPDLAHAHGLPEGIPVHVGAHDSSLALVPHAGAGKREPLVVMPTGTWLTAFAIGVERMPAGGMLGVMASLDIFGHLVPNFRFMAGKARVDLLAEEDHELPACPAEHCELRQEPENGRFRLVDSRTGQPVRLPVPDGGRKADHLDRLLAREAVRGMQAIGAKGVIHMTGPFAGNRAFTQALEKYWPFPIELRSYEESLVDQVTALFREAGR</sequence>
<dbReference type="InterPro" id="IPR043129">
    <property type="entry name" value="ATPase_NBD"/>
</dbReference>
<dbReference type="AlphaFoldDB" id="A0A3M0MJ58"/>
<dbReference type="PANTHER" id="PTHR43095">
    <property type="entry name" value="SUGAR KINASE"/>
    <property type="match status" value="1"/>
</dbReference>
<evidence type="ECO:0000259" key="4">
    <source>
        <dbReference type="Pfam" id="PF00370"/>
    </source>
</evidence>
<dbReference type="InterPro" id="IPR018484">
    <property type="entry name" value="FGGY_N"/>
</dbReference>
<dbReference type="GO" id="GO:0005975">
    <property type="term" value="P:carbohydrate metabolic process"/>
    <property type="evidence" value="ECO:0007669"/>
    <property type="project" value="InterPro"/>
</dbReference>
<dbReference type="PANTHER" id="PTHR43095:SF5">
    <property type="entry name" value="XYLULOSE KINASE"/>
    <property type="match status" value="1"/>
</dbReference>
<dbReference type="RefSeq" id="WP_122110889.1">
    <property type="nucleotide sequence ID" value="NZ_QOKZ01000001.1"/>
</dbReference>
<dbReference type="SUPFAM" id="SSF53067">
    <property type="entry name" value="Actin-like ATPase domain"/>
    <property type="match status" value="1"/>
</dbReference>
<keyword evidence="3" id="KW-0418">Kinase</keyword>
<organism evidence="5 6">
    <name type="scientific">Paracoccus alkanivorans</name>
    <dbReference type="NCBI Taxonomy" id="2116655"/>
    <lineage>
        <taxon>Bacteria</taxon>
        <taxon>Pseudomonadati</taxon>
        <taxon>Pseudomonadota</taxon>
        <taxon>Alphaproteobacteria</taxon>
        <taxon>Rhodobacterales</taxon>
        <taxon>Paracoccaceae</taxon>
        <taxon>Paracoccus</taxon>
    </lineage>
</organism>
<dbReference type="Gene3D" id="3.30.420.40">
    <property type="match status" value="2"/>
</dbReference>